<accession>A0ABN9PYR5</accession>
<evidence type="ECO:0000313" key="2">
    <source>
        <dbReference type="EMBL" id="CAK0796884.1"/>
    </source>
</evidence>
<reference evidence="2" key="1">
    <citation type="submission" date="2023-10" db="EMBL/GenBank/DDBJ databases">
        <authorList>
            <person name="Chen Y."/>
            <person name="Shah S."/>
            <person name="Dougan E. K."/>
            <person name="Thang M."/>
            <person name="Chan C."/>
        </authorList>
    </citation>
    <scope>NUCLEOTIDE SEQUENCE [LARGE SCALE GENOMIC DNA]</scope>
</reference>
<proteinExistence type="predicted"/>
<sequence>MQAVFGTAAPQQHGQSPLAGHSGLPRSSGALCMSAGSTPVPSGRRADAAPERLTSAAAAGGAPWAEPLGRVHMWPPTSGSGVGVAPNRIPAGYWDCSPSPMCGPPDSVQCGRSVHDRRAVAPPELVRNGGEEETEDFPSKLLLWPDTDDEGEPEVKFAWELWPVQAAEAHRPCARAPPAAVGQAWAPPGPGGSVEHTSAPHSCEGRRQAAGPAAPPVSARRPPGVHAAPVARQAVAAPATAAGALPPGIRGVPAAQEAGAAAAARGVAAAAAPVAPPTAQEMRARAAQEWKESRTARRANQPRITTLVVRNVPVFISQQDFIDEVNRSGFVEKYDFIWLPRDFKDGSGRGLAFRNFKSVAAASAFAVAWHRSSRFSTTDEASLKVRLNVSNADLQGLEANMRKWTCARMARVKNPSFLPFCP</sequence>
<comment type="caution">
    <text evidence="2">The sequence shown here is derived from an EMBL/GenBank/DDBJ whole genome shotgun (WGS) entry which is preliminary data.</text>
</comment>
<evidence type="ECO:0000256" key="1">
    <source>
        <dbReference type="SAM" id="MobiDB-lite"/>
    </source>
</evidence>
<dbReference type="InterPro" id="IPR012677">
    <property type="entry name" value="Nucleotide-bd_a/b_plait_sf"/>
</dbReference>
<dbReference type="EMBL" id="CAUYUJ010001645">
    <property type="protein sequence ID" value="CAK0796884.1"/>
    <property type="molecule type" value="Genomic_DNA"/>
</dbReference>
<feature type="region of interest" description="Disordered" evidence="1">
    <location>
        <begin position="179"/>
        <end position="226"/>
    </location>
</feature>
<dbReference type="Proteomes" id="UP001189429">
    <property type="component" value="Unassembled WGS sequence"/>
</dbReference>
<dbReference type="SUPFAM" id="SSF54928">
    <property type="entry name" value="RNA-binding domain, RBD"/>
    <property type="match status" value="1"/>
</dbReference>
<name>A0ABN9PYR5_9DINO</name>
<evidence type="ECO:0008006" key="4">
    <source>
        <dbReference type="Google" id="ProtNLM"/>
    </source>
</evidence>
<feature type="region of interest" description="Disordered" evidence="1">
    <location>
        <begin position="1"/>
        <end position="50"/>
    </location>
</feature>
<gene>
    <name evidence="2" type="ORF">PCOR1329_LOCUS6138</name>
</gene>
<feature type="compositionally biased region" description="Low complexity" evidence="1">
    <location>
        <begin position="209"/>
        <end position="226"/>
    </location>
</feature>
<evidence type="ECO:0000313" key="3">
    <source>
        <dbReference type="Proteomes" id="UP001189429"/>
    </source>
</evidence>
<organism evidence="2 3">
    <name type="scientific">Prorocentrum cordatum</name>
    <dbReference type="NCBI Taxonomy" id="2364126"/>
    <lineage>
        <taxon>Eukaryota</taxon>
        <taxon>Sar</taxon>
        <taxon>Alveolata</taxon>
        <taxon>Dinophyceae</taxon>
        <taxon>Prorocentrales</taxon>
        <taxon>Prorocentraceae</taxon>
        <taxon>Prorocentrum</taxon>
    </lineage>
</organism>
<dbReference type="Gene3D" id="3.30.70.330">
    <property type="match status" value="1"/>
</dbReference>
<protein>
    <recommendedName>
        <fullName evidence="4">RRM domain-containing protein</fullName>
    </recommendedName>
</protein>
<dbReference type="InterPro" id="IPR035979">
    <property type="entry name" value="RBD_domain_sf"/>
</dbReference>
<keyword evidence="3" id="KW-1185">Reference proteome</keyword>